<evidence type="ECO:0000256" key="14">
    <source>
        <dbReference type="SAM" id="Phobius"/>
    </source>
</evidence>
<dbReference type="SMART" id="SM01049">
    <property type="entry name" value="Cache_2"/>
    <property type="match status" value="1"/>
</dbReference>
<dbReference type="CDD" id="cd00075">
    <property type="entry name" value="HATPase"/>
    <property type="match status" value="1"/>
</dbReference>
<dbReference type="Pfam" id="PF02518">
    <property type="entry name" value="HATPase_c"/>
    <property type="match status" value="1"/>
</dbReference>
<keyword evidence="6" id="KW-0808">Transferase</keyword>
<evidence type="ECO:0000313" key="17">
    <source>
        <dbReference type="Proteomes" id="UP000233248"/>
    </source>
</evidence>
<dbReference type="Gene3D" id="3.30.450.20">
    <property type="entry name" value="PAS domain"/>
    <property type="match status" value="2"/>
</dbReference>
<dbReference type="CDD" id="cd00082">
    <property type="entry name" value="HisKA"/>
    <property type="match status" value="1"/>
</dbReference>
<sequence length="634" mass="74588">MLSKKENFIIRIIRFFPFFLIMAIAIIGAYLFLIEHERHYKKEIISVKSKFINSEKQRIKNEVNRVYNYIQFHKQNSEKKLKKLIKYQVYEAHSVMQGLYEEYKDTKSKEQIIELFKAALKNMRFLDGRGYFYIYDMKGNNIFHPILKFLEGRSLWDYKDITGKKIVQEGISVLKKQDETYDDWYWQEPKSKKVKRKIGFHKMFKPYNIFVGTGEYVEDFEHELKQSILQYISTIRYLDNRVISVMKNDGKLLTLNNEYALKNLQNLQTKSGFKPYKEMSLLAKKSKEGYISYKDTTEKNKEKFYEKTAFVKALDGWDWVIYASFYKDSLKKEINQRVKSLEEEDKKTIKSFFILATALTIFMLLVSIYVIKLLEKSFFDYKSKILEQAQKNREKDAILAQQSKMAAMGEMIANITHQWRQPLSVVSTAVTGLRFEKEMGILKDENFYRGMDSIHDSVLHLSNTIEDFRNFFKPNKQKVDFDLKDVVEKTLKLLSSQFDINNIYFIKNIDAIKINGSENELVQVLINILNNSRDALKSVENRRLIFIDVKKEEDKAIIKVTDTAGGIPKDIINKIFEPYFTTKEKKGTGIGLYMSKQIIKDSLKGEIQVSNKTFTHEGVEYKGACFKLSFDVIV</sequence>
<keyword evidence="5" id="KW-0597">Phosphoprotein</keyword>
<evidence type="ECO:0000256" key="2">
    <source>
        <dbReference type="ARBA" id="ARBA00004651"/>
    </source>
</evidence>
<dbReference type="InterPro" id="IPR036890">
    <property type="entry name" value="HATPase_C_sf"/>
</dbReference>
<dbReference type="Gene3D" id="3.30.565.10">
    <property type="entry name" value="Histidine kinase-like ATPase, C-terminal domain"/>
    <property type="match status" value="1"/>
</dbReference>
<dbReference type="GO" id="GO:0005524">
    <property type="term" value="F:ATP binding"/>
    <property type="evidence" value="ECO:0007669"/>
    <property type="project" value="UniProtKB-KW"/>
</dbReference>
<organism evidence="16 17">
    <name type="scientific">Malaciobacter halophilus</name>
    <dbReference type="NCBI Taxonomy" id="197482"/>
    <lineage>
        <taxon>Bacteria</taxon>
        <taxon>Pseudomonadati</taxon>
        <taxon>Campylobacterota</taxon>
        <taxon>Epsilonproteobacteria</taxon>
        <taxon>Campylobacterales</taxon>
        <taxon>Arcobacteraceae</taxon>
        <taxon>Malaciobacter</taxon>
    </lineage>
</organism>
<evidence type="ECO:0000256" key="8">
    <source>
        <dbReference type="ARBA" id="ARBA00022741"/>
    </source>
</evidence>
<dbReference type="PANTHER" id="PTHR43065">
    <property type="entry name" value="SENSOR HISTIDINE KINASE"/>
    <property type="match status" value="1"/>
</dbReference>
<dbReference type="KEGG" id="ahs:AHALO_0133"/>
<accession>A0A2N1J388</accession>
<evidence type="ECO:0000256" key="7">
    <source>
        <dbReference type="ARBA" id="ARBA00022692"/>
    </source>
</evidence>
<dbReference type="InterPro" id="IPR036097">
    <property type="entry name" value="HisK_dim/P_sf"/>
</dbReference>
<keyword evidence="10" id="KW-0067">ATP-binding</keyword>
<feature type="transmembrane region" description="Helical" evidence="14">
    <location>
        <begin position="352"/>
        <end position="374"/>
    </location>
</feature>
<dbReference type="PRINTS" id="PR00344">
    <property type="entry name" value="BCTRLSENSOR"/>
</dbReference>
<evidence type="ECO:0000256" key="3">
    <source>
        <dbReference type="ARBA" id="ARBA00012438"/>
    </source>
</evidence>
<dbReference type="InterPro" id="IPR033480">
    <property type="entry name" value="sCache_2"/>
</dbReference>
<dbReference type="Pfam" id="PF00512">
    <property type="entry name" value="HisKA"/>
    <property type="match status" value="1"/>
</dbReference>
<dbReference type="Gene3D" id="1.10.287.130">
    <property type="match status" value="1"/>
</dbReference>
<dbReference type="InterPro" id="IPR004010">
    <property type="entry name" value="Double_Cache_2"/>
</dbReference>
<dbReference type="AlphaFoldDB" id="A0A2N1J388"/>
<evidence type="ECO:0000256" key="9">
    <source>
        <dbReference type="ARBA" id="ARBA00022777"/>
    </source>
</evidence>
<dbReference type="Pfam" id="PF08269">
    <property type="entry name" value="dCache_2"/>
    <property type="match status" value="1"/>
</dbReference>
<keyword evidence="17" id="KW-1185">Reference proteome</keyword>
<evidence type="ECO:0000259" key="15">
    <source>
        <dbReference type="PROSITE" id="PS50109"/>
    </source>
</evidence>
<comment type="caution">
    <text evidence="16">The sequence shown here is derived from an EMBL/GenBank/DDBJ whole genome shotgun (WGS) entry which is preliminary data.</text>
</comment>
<keyword evidence="7 14" id="KW-0812">Transmembrane</keyword>
<keyword evidence="4" id="KW-1003">Cell membrane</keyword>
<keyword evidence="12" id="KW-0902">Two-component regulatory system</keyword>
<gene>
    <name evidence="16" type="ORF">CP960_06420</name>
</gene>
<evidence type="ECO:0000256" key="5">
    <source>
        <dbReference type="ARBA" id="ARBA00022553"/>
    </source>
</evidence>
<evidence type="ECO:0000256" key="4">
    <source>
        <dbReference type="ARBA" id="ARBA00022475"/>
    </source>
</evidence>
<proteinExistence type="predicted"/>
<keyword evidence="11 14" id="KW-1133">Transmembrane helix</keyword>
<reference evidence="16 17" key="1">
    <citation type="submission" date="2017-09" db="EMBL/GenBank/DDBJ databases">
        <title>Genomics of the genus Arcobacter.</title>
        <authorList>
            <person name="Perez-Cataluna A."/>
            <person name="Figueras M.J."/>
            <person name="Salas-Masso N."/>
        </authorList>
    </citation>
    <scope>NUCLEOTIDE SEQUENCE [LARGE SCALE GENOMIC DNA]</scope>
    <source>
        <strain evidence="16 17">DSM 18005</strain>
    </source>
</reference>
<dbReference type="Proteomes" id="UP000233248">
    <property type="component" value="Unassembled WGS sequence"/>
</dbReference>
<evidence type="ECO:0000313" key="16">
    <source>
        <dbReference type="EMBL" id="PKI81025.1"/>
    </source>
</evidence>
<comment type="catalytic activity">
    <reaction evidence="1">
        <text>ATP + protein L-histidine = ADP + protein N-phospho-L-histidine.</text>
        <dbReference type="EC" id="2.7.13.3"/>
    </reaction>
</comment>
<dbReference type="SUPFAM" id="SSF47384">
    <property type="entry name" value="Homodimeric domain of signal transducing histidine kinase"/>
    <property type="match status" value="1"/>
</dbReference>
<keyword evidence="13 14" id="KW-0472">Membrane</keyword>
<feature type="domain" description="Histidine kinase" evidence="15">
    <location>
        <begin position="414"/>
        <end position="634"/>
    </location>
</feature>
<dbReference type="PROSITE" id="PS50109">
    <property type="entry name" value="HIS_KIN"/>
    <property type="match status" value="1"/>
</dbReference>
<dbReference type="SUPFAM" id="SSF55874">
    <property type="entry name" value="ATPase domain of HSP90 chaperone/DNA topoisomerase II/histidine kinase"/>
    <property type="match status" value="1"/>
</dbReference>
<dbReference type="RefSeq" id="WP_101184593.1">
    <property type="nucleotide sequence ID" value="NZ_CP031218.1"/>
</dbReference>
<evidence type="ECO:0000256" key="10">
    <source>
        <dbReference type="ARBA" id="ARBA00022840"/>
    </source>
</evidence>
<keyword evidence="9 16" id="KW-0418">Kinase</keyword>
<dbReference type="GO" id="GO:0005886">
    <property type="term" value="C:plasma membrane"/>
    <property type="evidence" value="ECO:0007669"/>
    <property type="project" value="UniProtKB-SubCell"/>
</dbReference>
<evidence type="ECO:0000256" key="13">
    <source>
        <dbReference type="ARBA" id="ARBA00023136"/>
    </source>
</evidence>
<evidence type="ECO:0000256" key="11">
    <source>
        <dbReference type="ARBA" id="ARBA00022989"/>
    </source>
</evidence>
<dbReference type="InterPro" id="IPR005467">
    <property type="entry name" value="His_kinase_dom"/>
</dbReference>
<dbReference type="EC" id="2.7.13.3" evidence="3"/>
<evidence type="ECO:0000256" key="1">
    <source>
        <dbReference type="ARBA" id="ARBA00000085"/>
    </source>
</evidence>
<dbReference type="InterPro" id="IPR003661">
    <property type="entry name" value="HisK_dim/P_dom"/>
</dbReference>
<dbReference type="SMART" id="SM00387">
    <property type="entry name" value="HATPase_c"/>
    <property type="match status" value="1"/>
</dbReference>
<evidence type="ECO:0000256" key="6">
    <source>
        <dbReference type="ARBA" id="ARBA00022679"/>
    </source>
</evidence>
<keyword evidence="8" id="KW-0547">Nucleotide-binding</keyword>
<dbReference type="OrthoDB" id="5348736at2"/>
<dbReference type="InterPro" id="IPR004358">
    <property type="entry name" value="Sig_transdc_His_kin-like_C"/>
</dbReference>
<evidence type="ECO:0000256" key="12">
    <source>
        <dbReference type="ARBA" id="ARBA00023012"/>
    </source>
</evidence>
<dbReference type="EMBL" id="NXIF01000024">
    <property type="protein sequence ID" value="PKI81025.1"/>
    <property type="molecule type" value="Genomic_DNA"/>
</dbReference>
<dbReference type="PANTHER" id="PTHR43065:SF46">
    <property type="entry name" value="C4-DICARBOXYLATE TRANSPORT SENSOR PROTEIN DCTB"/>
    <property type="match status" value="1"/>
</dbReference>
<name>A0A2N1J388_9BACT</name>
<dbReference type="GO" id="GO:0000155">
    <property type="term" value="F:phosphorelay sensor kinase activity"/>
    <property type="evidence" value="ECO:0007669"/>
    <property type="project" value="InterPro"/>
</dbReference>
<feature type="transmembrane region" description="Helical" evidence="14">
    <location>
        <begin position="12"/>
        <end position="33"/>
    </location>
</feature>
<dbReference type="InterPro" id="IPR003594">
    <property type="entry name" value="HATPase_dom"/>
</dbReference>
<comment type="subcellular location">
    <subcellularLocation>
        <location evidence="2">Cell membrane</location>
        <topology evidence="2">Multi-pass membrane protein</topology>
    </subcellularLocation>
</comment>
<protein>
    <recommendedName>
        <fullName evidence="3">histidine kinase</fullName>
        <ecNumber evidence="3">2.7.13.3</ecNumber>
    </recommendedName>
</protein>